<sequence>MERQDYPGILPQVQPAQAVDILNDRVRHVGRLNTAIADWLQERRKLEELYSTGLRRLARKSIDDVDLGIFSVPWSTLTGAANTMADSHSALAAKIEVDVEQPLRNFATSNREMQVMTTIQGNLASMAREVERAKQKSEKLQGRGERAEAGRVANANTELDTAESQWDSQAPYVFENLQAVDEARLNHLRDVLTQYQTHEVDLVQKSQTTAEHCLNVLLSLQTQDEIKTFALKAVQGRPRVERPQRASVPSMSSVPPPPSRGATGSSSGLAPTISQPDDSSMRSGSVQDDTKKKSRFGALKRLGTVAGGRKRESKQPSQLAPMSESPERKSRSPFNSLGGRFGKSKGMTELEPPAETPTRERPRSPLRMGSEMFEAPNITQQPTSASPVQRYDSRPQINGTSFALGNAPQLAAPILNGSHQGDLADLEPPKPSQPEAQAMPETQKDVEGYSLPPRALDPISQAQADAAGAEGSAPSYNVNIRDAPIPDTADHHSALASMASALQPPPFVASKVGTVRGRRNRPTSMMPGSQEQQAFQSNPSAFAPVTTPAPIEQVEQSREAFPEPSPAVMEHPPTATTTAQSSSDAFGGGVLAASTFSPFASTMSQPAVTEQPRTASPIAQSSSGTSGAGAAGYGSFSPYASTMSQQPPFRSDSRSAMGDPAGGDTGSIRSARSLTSTGSQALKHPDLTEAGLTSSVVETVSARFEGGTLITSSLIGEIALAHNPRNPAAPSGPENIRLENFSSLEKVAPNTAFVTPVSGREGEYTLNPANLSKTQVAFKYQIRADDAGSQAPLLIVPAFKIEPTQASIIVSYSLNSAFHLHGRESLTLSNVMLGLTLEGAKATGCQSRPVGTFSRERNLIFWPLGDVTLKAGAAPEKLLARFATESEASSGGIEVRWEITGENVQGLGSGVGISVQSHAGGSGGGDSADPFADEDTPLGGLMAVWKGVQGVKKLASGAYSAK</sequence>
<feature type="compositionally biased region" description="Polar residues" evidence="3">
    <location>
        <begin position="667"/>
        <end position="680"/>
    </location>
</feature>
<dbReference type="FunFam" id="1.20.1270.60:FF:000102">
    <property type="entry name" value="WGS project CABT00000000 data, contig 2.23"/>
    <property type="match status" value="1"/>
</dbReference>
<evidence type="ECO:0000313" key="6">
    <source>
        <dbReference type="Proteomes" id="UP000310066"/>
    </source>
</evidence>
<dbReference type="GO" id="GO:0032153">
    <property type="term" value="C:cell division site"/>
    <property type="evidence" value="ECO:0007669"/>
    <property type="project" value="TreeGrafter"/>
</dbReference>
<dbReference type="PANTHER" id="PTHR23065">
    <property type="entry name" value="PROLINE-SERINE-THREONINE PHOSPHATASE INTERACTING PROTEIN 1"/>
    <property type="match status" value="1"/>
</dbReference>
<dbReference type="GO" id="GO:0006897">
    <property type="term" value="P:endocytosis"/>
    <property type="evidence" value="ECO:0007669"/>
    <property type="project" value="UniProtKB-KW"/>
</dbReference>
<comment type="caution">
    <text evidence="5">The sequence shown here is derived from an EMBL/GenBank/DDBJ whole genome shotgun (WGS) entry which is preliminary data.</text>
</comment>
<dbReference type="InterPro" id="IPR018808">
    <property type="entry name" value="Muniscin_C"/>
</dbReference>
<dbReference type="CDD" id="cd07650">
    <property type="entry name" value="F-BAR_Syp1p_like"/>
    <property type="match status" value="1"/>
</dbReference>
<feature type="domain" description="MHD" evidence="4">
    <location>
        <begin position="689"/>
        <end position="945"/>
    </location>
</feature>
<dbReference type="InterPro" id="IPR028565">
    <property type="entry name" value="MHD"/>
</dbReference>
<feature type="region of interest" description="Disordered" evidence="3">
    <location>
        <begin position="236"/>
        <end position="481"/>
    </location>
</feature>
<evidence type="ECO:0000256" key="2">
    <source>
        <dbReference type="SAM" id="Coils"/>
    </source>
</evidence>
<feature type="compositionally biased region" description="Polar residues" evidence="3">
    <location>
        <begin position="603"/>
        <end position="618"/>
    </location>
</feature>
<organism evidence="5 6">
    <name type="scientific">Friedmanniomyces endolithicus</name>
    <dbReference type="NCBI Taxonomy" id="329885"/>
    <lineage>
        <taxon>Eukaryota</taxon>
        <taxon>Fungi</taxon>
        <taxon>Dikarya</taxon>
        <taxon>Ascomycota</taxon>
        <taxon>Pezizomycotina</taxon>
        <taxon>Dothideomycetes</taxon>
        <taxon>Dothideomycetidae</taxon>
        <taxon>Mycosphaerellales</taxon>
        <taxon>Teratosphaeriaceae</taxon>
        <taxon>Friedmanniomyces</taxon>
    </lineage>
</organism>
<feature type="compositionally biased region" description="Low complexity" evidence="3">
    <location>
        <begin position="460"/>
        <end position="473"/>
    </location>
</feature>
<dbReference type="SMART" id="SM00055">
    <property type="entry name" value="FCH"/>
    <property type="match status" value="1"/>
</dbReference>
<proteinExistence type="predicted"/>
<feature type="region of interest" description="Disordered" evidence="3">
    <location>
        <begin position="603"/>
        <end position="686"/>
    </location>
</feature>
<name>A0A4U0VDP9_9PEZI</name>
<dbReference type="PROSITE" id="PS51072">
    <property type="entry name" value="MHD"/>
    <property type="match status" value="1"/>
</dbReference>
<dbReference type="Pfam" id="PF00611">
    <property type="entry name" value="FCH"/>
    <property type="match status" value="1"/>
</dbReference>
<dbReference type="Gene3D" id="1.20.1270.60">
    <property type="entry name" value="Arfaptin homology (AH) domain/BAR domain"/>
    <property type="match status" value="1"/>
</dbReference>
<protein>
    <recommendedName>
        <fullName evidence="4">MHD domain-containing protein</fullName>
    </recommendedName>
</protein>
<dbReference type="GO" id="GO:0005886">
    <property type="term" value="C:plasma membrane"/>
    <property type="evidence" value="ECO:0007669"/>
    <property type="project" value="TreeGrafter"/>
</dbReference>
<feature type="coiled-coil region" evidence="2">
    <location>
        <begin position="116"/>
        <end position="143"/>
    </location>
</feature>
<evidence type="ECO:0000256" key="3">
    <source>
        <dbReference type="SAM" id="MobiDB-lite"/>
    </source>
</evidence>
<evidence type="ECO:0000259" key="4">
    <source>
        <dbReference type="PROSITE" id="PS51072"/>
    </source>
</evidence>
<dbReference type="STRING" id="329885.A0A4U0VDP9"/>
<feature type="compositionally biased region" description="Polar residues" evidence="3">
    <location>
        <begin position="522"/>
        <end position="540"/>
    </location>
</feature>
<dbReference type="InterPro" id="IPR001060">
    <property type="entry name" value="FCH_dom"/>
</dbReference>
<feature type="region of interest" description="Disordered" evidence="3">
    <location>
        <begin position="521"/>
        <end position="586"/>
    </location>
</feature>
<reference evidence="5 6" key="1">
    <citation type="submission" date="2017-03" db="EMBL/GenBank/DDBJ databases">
        <title>Genomes of endolithic fungi from Antarctica.</title>
        <authorList>
            <person name="Coleine C."/>
            <person name="Masonjones S."/>
            <person name="Stajich J.E."/>
        </authorList>
    </citation>
    <scope>NUCLEOTIDE SEQUENCE [LARGE SCALE GENOMIC DNA]</scope>
    <source>
        <strain evidence="5 6">CCFEE 5311</strain>
    </source>
</reference>
<gene>
    <name evidence="5" type="ORF">B0A54_02645</name>
</gene>
<dbReference type="InterPro" id="IPR027267">
    <property type="entry name" value="AH/BAR_dom_sf"/>
</dbReference>
<dbReference type="AlphaFoldDB" id="A0A4U0VDP9"/>
<dbReference type="GO" id="GO:0032185">
    <property type="term" value="P:septin cytoskeleton organization"/>
    <property type="evidence" value="ECO:0007669"/>
    <property type="project" value="TreeGrafter"/>
</dbReference>
<dbReference type="Pfam" id="PF10291">
    <property type="entry name" value="muHD"/>
    <property type="match status" value="1"/>
</dbReference>
<keyword evidence="1" id="KW-0254">Endocytosis</keyword>
<dbReference type="EMBL" id="NAJP01000006">
    <property type="protein sequence ID" value="TKA47167.1"/>
    <property type="molecule type" value="Genomic_DNA"/>
</dbReference>
<evidence type="ECO:0000256" key="1">
    <source>
        <dbReference type="ARBA" id="ARBA00022583"/>
    </source>
</evidence>
<dbReference type="OrthoDB" id="331602at2759"/>
<feature type="compositionally biased region" description="Polar residues" evidence="3">
    <location>
        <begin position="262"/>
        <end position="287"/>
    </location>
</feature>
<keyword evidence="2" id="KW-0175">Coiled coil</keyword>
<dbReference type="CDD" id="cd09264">
    <property type="entry name" value="AP_Syp1_MHD"/>
    <property type="match status" value="1"/>
</dbReference>
<dbReference type="SUPFAM" id="SSF103657">
    <property type="entry name" value="BAR/IMD domain-like"/>
    <property type="match status" value="1"/>
</dbReference>
<evidence type="ECO:0000313" key="5">
    <source>
        <dbReference type="EMBL" id="TKA47167.1"/>
    </source>
</evidence>
<dbReference type="GO" id="GO:0030139">
    <property type="term" value="C:endocytic vesicle"/>
    <property type="evidence" value="ECO:0007669"/>
    <property type="project" value="TreeGrafter"/>
</dbReference>
<dbReference type="InterPro" id="IPR049609">
    <property type="entry name" value="Syp1-like_MHD"/>
</dbReference>
<dbReference type="PANTHER" id="PTHR23065:SF54">
    <property type="entry name" value="SUPPRESSOR OF YEAST PROFILIN DELETION"/>
    <property type="match status" value="1"/>
</dbReference>
<accession>A0A4U0VDP9</accession>
<feature type="compositionally biased region" description="Polar residues" evidence="3">
    <location>
        <begin position="377"/>
        <end position="387"/>
    </location>
</feature>
<dbReference type="Proteomes" id="UP000310066">
    <property type="component" value="Unassembled WGS sequence"/>
</dbReference>